<name>A0ACC0WM48_9STRA</name>
<gene>
    <name evidence="1" type="ORF">PsorP6_011294</name>
</gene>
<comment type="caution">
    <text evidence="1">The sequence shown here is derived from an EMBL/GenBank/DDBJ whole genome shotgun (WGS) entry which is preliminary data.</text>
</comment>
<protein>
    <submittedName>
        <fullName evidence="1">Uncharacterized protein</fullName>
    </submittedName>
</protein>
<dbReference type="EMBL" id="CM047591">
    <property type="protein sequence ID" value="KAI9918801.1"/>
    <property type="molecule type" value="Genomic_DNA"/>
</dbReference>
<dbReference type="Proteomes" id="UP001163321">
    <property type="component" value="Chromosome 12"/>
</dbReference>
<proteinExistence type="predicted"/>
<reference evidence="1 2" key="1">
    <citation type="journal article" date="2022" name="bioRxiv">
        <title>The genome of the oomycete Peronosclerospora sorghi, a cosmopolitan pathogen of maize and sorghum, is inflated with dispersed pseudogenes.</title>
        <authorList>
            <person name="Fletcher K."/>
            <person name="Martin F."/>
            <person name="Isakeit T."/>
            <person name="Cavanaugh K."/>
            <person name="Magill C."/>
            <person name="Michelmore R."/>
        </authorList>
    </citation>
    <scope>NUCLEOTIDE SEQUENCE [LARGE SCALE GENOMIC DNA]</scope>
    <source>
        <strain evidence="1">P6</strain>
    </source>
</reference>
<keyword evidence="2" id="KW-1185">Reference proteome</keyword>
<evidence type="ECO:0000313" key="1">
    <source>
        <dbReference type="EMBL" id="KAI9918801.1"/>
    </source>
</evidence>
<accession>A0ACC0WM48</accession>
<evidence type="ECO:0000313" key="2">
    <source>
        <dbReference type="Proteomes" id="UP001163321"/>
    </source>
</evidence>
<sequence>MMDSGHGRLPNVVLIEKEYLNWSARFKEANASLEEIDERKHGHPNEIDKLMTGIERDLELLGATAIENKL</sequence>
<organism evidence="1 2">
    <name type="scientific">Peronosclerospora sorghi</name>
    <dbReference type="NCBI Taxonomy" id="230839"/>
    <lineage>
        <taxon>Eukaryota</taxon>
        <taxon>Sar</taxon>
        <taxon>Stramenopiles</taxon>
        <taxon>Oomycota</taxon>
        <taxon>Peronosporomycetes</taxon>
        <taxon>Peronosporales</taxon>
        <taxon>Peronosporaceae</taxon>
        <taxon>Peronosclerospora</taxon>
    </lineage>
</organism>